<accession>A0AAD8YRK9</accession>
<dbReference type="AlphaFoldDB" id="A0AAD8YRK9"/>
<reference evidence="1" key="1">
    <citation type="submission" date="2023-03" db="EMBL/GenBank/DDBJ databases">
        <title>Electrophorus voltai genome.</title>
        <authorList>
            <person name="Bian C."/>
        </authorList>
    </citation>
    <scope>NUCLEOTIDE SEQUENCE</scope>
    <source>
        <strain evidence="1">CB-2022</strain>
        <tissue evidence="1">Muscle</tissue>
    </source>
</reference>
<evidence type="ECO:0000313" key="2">
    <source>
        <dbReference type="Proteomes" id="UP001239994"/>
    </source>
</evidence>
<dbReference type="EMBL" id="JAROKS010000025">
    <property type="protein sequence ID" value="KAK1785922.1"/>
    <property type="molecule type" value="Genomic_DNA"/>
</dbReference>
<dbReference type="Proteomes" id="UP001239994">
    <property type="component" value="Unassembled WGS sequence"/>
</dbReference>
<keyword evidence="2" id="KW-1185">Reference proteome</keyword>
<dbReference type="PANTHER" id="PTHR15503">
    <property type="entry name" value="LDOC1 RELATED"/>
    <property type="match status" value="1"/>
</dbReference>
<dbReference type="SUPFAM" id="SSF56672">
    <property type="entry name" value="DNA/RNA polymerases"/>
    <property type="match status" value="1"/>
</dbReference>
<evidence type="ECO:0000313" key="1">
    <source>
        <dbReference type="EMBL" id="KAK1785922.1"/>
    </source>
</evidence>
<dbReference type="Gene3D" id="3.10.10.10">
    <property type="entry name" value="HIV Type 1 Reverse Transcriptase, subunit A, domain 1"/>
    <property type="match status" value="1"/>
</dbReference>
<gene>
    <name evidence="1" type="ORF">P4O66_017669</name>
</gene>
<protein>
    <submittedName>
        <fullName evidence="1">Uncharacterized protein</fullName>
    </submittedName>
</protein>
<name>A0AAD8YRK9_9TELE</name>
<dbReference type="PANTHER" id="PTHR15503:SF22">
    <property type="entry name" value="TRANSPOSON TY3-I GAG POLYPROTEIN"/>
    <property type="match status" value="1"/>
</dbReference>
<comment type="caution">
    <text evidence="1">The sequence shown here is derived from an EMBL/GenBank/DDBJ whole genome shotgun (WGS) entry which is preliminary data.</text>
</comment>
<organism evidence="1 2">
    <name type="scientific">Electrophorus voltai</name>
    <dbReference type="NCBI Taxonomy" id="2609070"/>
    <lineage>
        <taxon>Eukaryota</taxon>
        <taxon>Metazoa</taxon>
        <taxon>Chordata</taxon>
        <taxon>Craniata</taxon>
        <taxon>Vertebrata</taxon>
        <taxon>Euteleostomi</taxon>
        <taxon>Actinopterygii</taxon>
        <taxon>Neopterygii</taxon>
        <taxon>Teleostei</taxon>
        <taxon>Ostariophysi</taxon>
        <taxon>Gymnotiformes</taxon>
        <taxon>Gymnotoidei</taxon>
        <taxon>Gymnotidae</taxon>
        <taxon>Electrophorus</taxon>
    </lineage>
</organism>
<dbReference type="InterPro" id="IPR032567">
    <property type="entry name" value="RTL1-rel"/>
</dbReference>
<sequence>MLMIQRRDWYKLSQGAGGEVFASVESPEANKDFSVPVDYRDLVAVFSPIKATQLHPYHEWERSISLREEAVPPQCRIYPLSQEEEQAMEQYIREALPQGYIRPSTPHTSASVSRLRPCVDYRGLNELLVNYLNPLPLSS</sequence>
<dbReference type="InterPro" id="IPR043502">
    <property type="entry name" value="DNA/RNA_pol_sf"/>
</dbReference>
<proteinExistence type="predicted"/>